<dbReference type="InterPro" id="IPR050965">
    <property type="entry name" value="UPF0336/Enoyl-CoA_hydratase"/>
</dbReference>
<dbReference type="AlphaFoldDB" id="A0A3A3GJY2"/>
<dbReference type="InterPro" id="IPR002539">
    <property type="entry name" value="MaoC-like_dom"/>
</dbReference>
<dbReference type="Gene3D" id="3.10.129.10">
    <property type="entry name" value="Hotdog Thioesterase"/>
    <property type="match status" value="1"/>
</dbReference>
<dbReference type="CDD" id="cd03449">
    <property type="entry name" value="R_hydratase"/>
    <property type="match status" value="1"/>
</dbReference>
<evidence type="ECO:0000259" key="1">
    <source>
        <dbReference type="Pfam" id="PF01575"/>
    </source>
</evidence>
<gene>
    <name evidence="2" type="ORF">D3878_14330</name>
</gene>
<dbReference type="PANTHER" id="PTHR43437:SF3">
    <property type="entry name" value="HYDROXYACYL-THIOESTER DEHYDRATASE TYPE 2, MITOCHONDRIAL"/>
    <property type="match status" value="1"/>
</dbReference>
<dbReference type="GO" id="GO:0006633">
    <property type="term" value="P:fatty acid biosynthetic process"/>
    <property type="evidence" value="ECO:0007669"/>
    <property type="project" value="TreeGrafter"/>
</dbReference>
<feature type="domain" description="MaoC-like" evidence="1">
    <location>
        <begin position="27"/>
        <end position="126"/>
    </location>
</feature>
<organism evidence="2 3">
    <name type="scientific">Noviherbaspirillum sedimenti</name>
    <dbReference type="NCBI Taxonomy" id="2320865"/>
    <lineage>
        <taxon>Bacteria</taxon>
        <taxon>Pseudomonadati</taxon>
        <taxon>Pseudomonadota</taxon>
        <taxon>Betaproteobacteria</taxon>
        <taxon>Burkholderiales</taxon>
        <taxon>Oxalobacteraceae</taxon>
        <taxon>Noviherbaspirillum</taxon>
    </lineage>
</organism>
<dbReference type="OrthoDB" id="9774179at2"/>
<reference evidence="3" key="1">
    <citation type="submission" date="2018-09" db="EMBL/GenBank/DDBJ databases">
        <authorList>
            <person name="Zhu H."/>
        </authorList>
    </citation>
    <scope>NUCLEOTIDE SEQUENCE [LARGE SCALE GENOMIC DNA]</scope>
    <source>
        <strain evidence="3">K1S02-23</strain>
    </source>
</reference>
<dbReference type="Proteomes" id="UP000266327">
    <property type="component" value="Unassembled WGS sequence"/>
</dbReference>
<dbReference type="EMBL" id="QYUQ01000002">
    <property type="protein sequence ID" value="RJG02606.1"/>
    <property type="molecule type" value="Genomic_DNA"/>
</dbReference>
<evidence type="ECO:0000313" key="2">
    <source>
        <dbReference type="EMBL" id="RJG02606.1"/>
    </source>
</evidence>
<dbReference type="SUPFAM" id="SSF54637">
    <property type="entry name" value="Thioesterase/thiol ester dehydrase-isomerase"/>
    <property type="match status" value="1"/>
</dbReference>
<dbReference type="Pfam" id="PF01575">
    <property type="entry name" value="MaoC_dehydratas"/>
    <property type="match status" value="1"/>
</dbReference>
<dbReference type="RefSeq" id="WP_119786108.1">
    <property type="nucleotide sequence ID" value="NZ_QYUQ01000002.1"/>
</dbReference>
<evidence type="ECO:0000313" key="3">
    <source>
        <dbReference type="Proteomes" id="UP000266327"/>
    </source>
</evidence>
<dbReference type="InterPro" id="IPR029069">
    <property type="entry name" value="HotDog_dom_sf"/>
</dbReference>
<dbReference type="GO" id="GO:0019171">
    <property type="term" value="F:(3R)-hydroxyacyl-[acyl-carrier-protein] dehydratase activity"/>
    <property type="evidence" value="ECO:0007669"/>
    <property type="project" value="TreeGrafter"/>
</dbReference>
<comment type="caution">
    <text evidence="2">The sequence shown here is derived from an EMBL/GenBank/DDBJ whole genome shotgun (WGS) entry which is preliminary data.</text>
</comment>
<sequence>MAANLYEKNGWLGVTNGMPIVGDVAERSKLIEERFIALFTDMSGDRNPLHFDKAAAEASVFGGLIVQGGVTSGILNAVVAEDLPGPGTVFLGVEWSFVKAVYPGDVITGRVEILEVRQDKPICKIATTIRNQNGDVCLKGTATTFTVPLNNK</sequence>
<proteinExistence type="predicted"/>
<keyword evidence="3" id="KW-1185">Reference proteome</keyword>
<accession>A0A3A3GJY2</accession>
<dbReference type="PANTHER" id="PTHR43437">
    <property type="entry name" value="HYDROXYACYL-THIOESTER DEHYDRATASE TYPE 2, MITOCHONDRIAL-RELATED"/>
    <property type="match status" value="1"/>
</dbReference>
<name>A0A3A3GJY2_9BURK</name>
<protein>
    <submittedName>
        <fullName evidence="2">Acyl dehydratase</fullName>
    </submittedName>
</protein>